<accession>A0A7J5XLM1</accession>
<comment type="caution">
    <text evidence="2">The sequence shown here is derived from an EMBL/GenBank/DDBJ whole genome shotgun (WGS) entry which is preliminary data.</text>
</comment>
<dbReference type="PANTHER" id="PTHR46704:SF1">
    <property type="entry name" value="TELOMERE LENGTH REGULATION PROTEIN TEL2 HOMOLOG"/>
    <property type="match status" value="1"/>
</dbReference>
<dbReference type="Proteomes" id="UP000518266">
    <property type="component" value="Unassembled WGS sequence"/>
</dbReference>
<dbReference type="PANTHER" id="PTHR46704">
    <property type="entry name" value="CXC DOMAIN-CONTAINING PROTEIN-RELATED"/>
    <property type="match status" value="1"/>
</dbReference>
<evidence type="ECO:0000313" key="2">
    <source>
        <dbReference type="EMBL" id="KAF3837861.1"/>
    </source>
</evidence>
<evidence type="ECO:0000256" key="1">
    <source>
        <dbReference type="SAM" id="MobiDB-lite"/>
    </source>
</evidence>
<reference evidence="2 3" key="1">
    <citation type="submission" date="2020-03" db="EMBL/GenBank/DDBJ databases">
        <title>Dissostichus mawsoni Genome sequencing and assembly.</title>
        <authorList>
            <person name="Park H."/>
        </authorList>
    </citation>
    <scope>NUCLEOTIDE SEQUENCE [LARGE SCALE GENOMIC DNA]</scope>
    <source>
        <strain evidence="2">DM0001</strain>
        <tissue evidence="2">Muscle</tissue>
    </source>
</reference>
<keyword evidence="3" id="KW-1185">Reference proteome</keyword>
<gene>
    <name evidence="2" type="ORF">F7725_009629</name>
</gene>
<organism evidence="2 3">
    <name type="scientific">Dissostichus mawsoni</name>
    <name type="common">Antarctic cod</name>
    <dbReference type="NCBI Taxonomy" id="36200"/>
    <lineage>
        <taxon>Eukaryota</taxon>
        <taxon>Metazoa</taxon>
        <taxon>Chordata</taxon>
        <taxon>Craniata</taxon>
        <taxon>Vertebrata</taxon>
        <taxon>Euteleostomi</taxon>
        <taxon>Actinopterygii</taxon>
        <taxon>Neopterygii</taxon>
        <taxon>Teleostei</taxon>
        <taxon>Neoteleostei</taxon>
        <taxon>Acanthomorphata</taxon>
        <taxon>Eupercaria</taxon>
        <taxon>Perciformes</taxon>
        <taxon>Notothenioidei</taxon>
        <taxon>Nototheniidae</taxon>
        <taxon>Dissostichus</taxon>
    </lineage>
</organism>
<sequence length="655" mass="72153">MATTTKSITIGDSKMYDLNVIYWRTIALFFSDRDVDVKEVLAYELAPVPTAMFTEDGMRICKAKSTLKKSLQVEVSRRNAGDADVTVIDGSALLWTIHWPADGTVADFIDNVKTRLISYLSESDVYLIFDRYYDYSIKSVTRDVRETVVSRKHHLLLSTKLPAQKVFLSSIENKKQLNLLPFKELTEDRLFHLRGTNKHKLVVTGEDSCPIEIRMEERRSRYELENQQEEADTIIVQQVLRCAGEAHQISVVSDDTDVFVLLLHHYHQAGLDVPLIMESPRKERAIVDIKATLSKHSEIVENLLPAHAISGCDTVASYYGMGKGSVIKVLKAGYELSAIGNMDAPFQQVLDPATAFISACYGIKENTDMSHTRVWGNKNGKGHMSAPNLAALPPTNEAFIENVKRAHFQAMLWQNLNVNLLPALNPEEFGWKKDTCNRSLIPTHLPEDAKLVPDYILEMIRAAKEATLKEVRLEVANKPWLWSLLPEWLKLFTSSPEYQPQASNPFLGSRLASGGPRSLQKVSRRRKARIPAGAPAAMVPAPVPAPAAMVPAPAAMVPAPVPAPAAMVPTPVAVPAAMVPCSSAGPHSHGTVLQYHPTQPWFRVPVPCPAAMVPAPEPAHTAMVPAPVPCPAAMVPTPVPAPAAMKLLEVLEGER</sequence>
<feature type="region of interest" description="Disordered" evidence="1">
    <location>
        <begin position="504"/>
        <end position="525"/>
    </location>
</feature>
<dbReference type="EMBL" id="JAAKFY010000022">
    <property type="protein sequence ID" value="KAF3837861.1"/>
    <property type="molecule type" value="Genomic_DNA"/>
</dbReference>
<dbReference type="OrthoDB" id="10061004at2759"/>
<name>A0A7J5XLM1_DISMA</name>
<proteinExistence type="predicted"/>
<evidence type="ECO:0000313" key="3">
    <source>
        <dbReference type="Proteomes" id="UP000518266"/>
    </source>
</evidence>
<dbReference type="AlphaFoldDB" id="A0A7J5XLM1"/>
<protein>
    <submittedName>
        <fullName evidence="2">Uncharacterized protein</fullName>
    </submittedName>
</protein>